<proteinExistence type="predicted"/>
<reference evidence="1 2" key="2">
    <citation type="submission" date="2020-09" db="EMBL/GenBank/DDBJ databases">
        <authorList>
            <person name="Kittiwongwattana C."/>
        </authorList>
    </citation>
    <scope>NUCLEOTIDE SEQUENCE [LARGE SCALE GENOMIC DNA]</scope>
    <source>
        <strain evidence="1 2">1303</strain>
    </source>
</reference>
<dbReference type="RefSeq" id="WP_168861346.1">
    <property type="nucleotide sequence ID" value="NZ_CP051204.2"/>
</dbReference>
<accession>A0ABX6LHZ2</accession>
<protein>
    <submittedName>
        <fullName evidence="1">Uncharacterized protein</fullName>
    </submittedName>
</protein>
<name>A0ABX6LHZ2_9BACT</name>
<organism evidence="1 2">
    <name type="scientific">Chitinophaga oryzae</name>
    <dbReference type="NCBI Taxonomy" id="2725414"/>
    <lineage>
        <taxon>Bacteria</taxon>
        <taxon>Pseudomonadati</taxon>
        <taxon>Bacteroidota</taxon>
        <taxon>Chitinophagia</taxon>
        <taxon>Chitinophagales</taxon>
        <taxon>Chitinophagaceae</taxon>
        <taxon>Chitinophaga</taxon>
    </lineage>
</organism>
<reference evidence="2" key="1">
    <citation type="submission" date="2020-04" db="EMBL/GenBank/DDBJ databases">
        <authorList>
            <person name="Kittiwongwattana C."/>
        </authorList>
    </citation>
    <scope>NUCLEOTIDE SEQUENCE [LARGE SCALE GENOMIC DNA]</scope>
    <source>
        <strain evidence="2">1303</strain>
    </source>
</reference>
<dbReference type="Proteomes" id="UP000503144">
    <property type="component" value="Chromosome"/>
</dbReference>
<evidence type="ECO:0000313" key="2">
    <source>
        <dbReference type="Proteomes" id="UP000503144"/>
    </source>
</evidence>
<sequence length="101" mass="11234">MNRSIKQISAIGTITQLCLEIQNKGIGTAFVEFTGHTGTLFGRFYVPQWKGGAQAEHTFQLQFDEKHYDPQPVILLITNLQDVVITGVFPKDFNHVNVSAG</sequence>
<gene>
    <name evidence="1" type="ORF">HF324_18540</name>
</gene>
<dbReference type="EMBL" id="CP051204">
    <property type="protein sequence ID" value="QJB39748.1"/>
    <property type="molecule type" value="Genomic_DNA"/>
</dbReference>
<evidence type="ECO:0000313" key="1">
    <source>
        <dbReference type="EMBL" id="QJB39748.1"/>
    </source>
</evidence>
<keyword evidence="2" id="KW-1185">Reference proteome</keyword>